<organism evidence="1 2">
    <name type="scientific">Capnocytophaga cynodegmi</name>
    <dbReference type="NCBI Taxonomy" id="28189"/>
    <lineage>
        <taxon>Bacteria</taxon>
        <taxon>Pseudomonadati</taxon>
        <taxon>Bacteroidota</taxon>
        <taxon>Flavobacteriia</taxon>
        <taxon>Flavobacteriales</taxon>
        <taxon>Flavobacteriaceae</taxon>
        <taxon>Capnocytophaga</taxon>
    </lineage>
</organism>
<dbReference type="Proteomes" id="UP000038083">
    <property type="component" value="Unassembled WGS sequence"/>
</dbReference>
<protein>
    <submittedName>
        <fullName evidence="1">Uncharacterized protein</fullName>
    </submittedName>
</protein>
<proteinExistence type="predicted"/>
<dbReference type="InterPro" id="IPR046500">
    <property type="entry name" value="DUF6678"/>
</dbReference>
<dbReference type="OrthoDB" id="9157197at2"/>
<gene>
    <name evidence="1" type="ORF">CCYN74_200058</name>
</gene>
<sequence>MKTQLPYDIYQKKLDKEISHRASFMNDSKWCKFFEEFSVNNLSINGSKIKFLLEDKIYDFSIGYIGESYMDTIFGVFSFKEIEWIFIPQKYEIERFNRTEKLSSQYKENPIDKIEEAMSNLARFCYEKDENGLKIYGYK</sequence>
<reference evidence="2" key="1">
    <citation type="submission" date="2015-01" db="EMBL/GenBank/DDBJ databases">
        <authorList>
            <person name="MANFREDI Pablo"/>
        </authorList>
    </citation>
    <scope>NUCLEOTIDE SEQUENCE [LARGE SCALE GENOMIC DNA]</scope>
    <source>
        <strain evidence="2">Ccy74</strain>
    </source>
</reference>
<evidence type="ECO:0000313" key="1">
    <source>
        <dbReference type="EMBL" id="CEN36919.1"/>
    </source>
</evidence>
<name>A0A0B7HE57_9FLAO</name>
<evidence type="ECO:0000313" key="2">
    <source>
        <dbReference type="Proteomes" id="UP000038083"/>
    </source>
</evidence>
<dbReference type="EMBL" id="CDOG01000013">
    <property type="protein sequence ID" value="CEN36919.1"/>
    <property type="molecule type" value="Genomic_DNA"/>
</dbReference>
<dbReference type="RefSeq" id="WP_052457383.1">
    <property type="nucleotide sequence ID" value="NZ_CDOG01000013.1"/>
</dbReference>
<accession>A0A0B7HE57</accession>
<dbReference type="AlphaFoldDB" id="A0A0B7HE57"/>
<dbReference type="Pfam" id="PF20383">
    <property type="entry name" value="DUF6678"/>
    <property type="match status" value="1"/>
</dbReference>